<dbReference type="RefSeq" id="WP_379014266.1">
    <property type="nucleotide sequence ID" value="NZ_JBHSDC010000022.1"/>
</dbReference>
<dbReference type="Proteomes" id="UP001595906">
    <property type="component" value="Unassembled WGS sequence"/>
</dbReference>
<gene>
    <name evidence="2" type="ORF">ACFOW1_10985</name>
</gene>
<keyword evidence="3" id="KW-1185">Reference proteome</keyword>
<dbReference type="EMBL" id="JBHSDC010000022">
    <property type="protein sequence ID" value="MFC4232419.1"/>
    <property type="molecule type" value="Genomic_DNA"/>
</dbReference>
<proteinExistence type="predicted"/>
<name>A0ABV8PWC0_9BACT</name>
<evidence type="ECO:0008006" key="4">
    <source>
        <dbReference type="Google" id="ProtNLM"/>
    </source>
</evidence>
<keyword evidence="1" id="KW-0732">Signal</keyword>
<sequence length="208" mass="22656">MKQLLVIASLFMATLVSAQGKFEAGMAKGLGMMKEAKTAPALVETSAFFERIGDAEKTQWLPYYYAALSLYQSAWADPKADKDKVGEACKVLVSKGMAIEKTADLYCLEQQVAILQMMVDPMSRWQTFGAAAKASLENAKKVDPTNPRIYYLDGMTLFNTPEAFGGGKAVAKPLFAKSVELFKTYTPASPFHPTWGAEEAAKQLAACN</sequence>
<evidence type="ECO:0000313" key="3">
    <source>
        <dbReference type="Proteomes" id="UP001595906"/>
    </source>
</evidence>
<reference evidence="3" key="1">
    <citation type="journal article" date="2019" name="Int. J. Syst. Evol. Microbiol.">
        <title>The Global Catalogue of Microorganisms (GCM) 10K type strain sequencing project: providing services to taxonomists for standard genome sequencing and annotation.</title>
        <authorList>
            <consortium name="The Broad Institute Genomics Platform"/>
            <consortium name="The Broad Institute Genome Sequencing Center for Infectious Disease"/>
            <person name="Wu L."/>
            <person name="Ma J."/>
        </authorList>
    </citation>
    <scope>NUCLEOTIDE SEQUENCE [LARGE SCALE GENOMIC DNA]</scope>
    <source>
        <strain evidence="3">CECT 8010</strain>
    </source>
</reference>
<feature type="signal peptide" evidence="1">
    <location>
        <begin position="1"/>
        <end position="18"/>
    </location>
</feature>
<evidence type="ECO:0000256" key="1">
    <source>
        <dbReference type="SAM" id="SignalP"/>
    </source>
</evidence>
<organism evidence="2 3">
    <name type="scientific">Parasediminibacterium paludis</name>
    <dbReference type="NCBI Taxonomy" id="908966"/>
    <lineage>
        <taxon>Bacteria</taxon>
        <taxon>Pseudomonadati</taxon>
        <taxon>Bacteroidota</taxon>
        <taxon>Chitinophagia</taxon>
        <taxon>Chitinophagales</taxon>
        <taxon>Chitinophagaceae</taxon>
        <taxon>Parasediminibacterium</taxon>
    </lineage>
</organism>
<comment type="caution">
    <text evidence="2">The sequence shown here is derived from an EMBL/GenBank/DDBJ whole genome shotgun (WGS) entry which is preliminary data.</text>
</comment>
<evidence type="ECO:0000313" key="2">
    <source>
        <dbReference type="EMBL" id="MFC4232419.1"/>
    </source>
</evidence>
<feature type="chain" id="PRO_5047460471" description="Tetratricopeptide repeat protein" evidence="1">
    <location>
        <begin position="19"/>
        <end position="208"/>
    </location>
</feature>
<accession>A0ABV8PWC0</accession>
<protein>
    <recommendedName>
        <fullName evidence="4">Tetratricopeptide repeat protein</fullName>
    </recommendedName>
</protein>